<keyword evidence="1" id="KW-0723">Serine/threonine-protein kinase</keyword>
<evidence type="ECO:0000256" key="1">
    <source>
        <dbReference type="ARBA" id="ARBA00022527"/>
    </source>
</evidence>
<dbReference type="InterPro" id="IPR036890">
    <property type="entry name" value="HATPase_C_sf"/>
</dbReference>
<dbReference type="PANTHER" id="PTHR35526:SF3">
    <property type="entry name" value="ANTI-SIGMA-F FACTOR RSBW"/>
    <property type="match status" value="1"/>
</dbReference>
<dbReference type="InterPro" id="IPR050267">
    <property type="entry name" value="Anti-sigma-factor_SerPK"/>
</dbReference>
<dbReference type="Proteomes" id="UP000048965">
    <property type="component" value="Unassembled WGS sequence"/>
</dbReference>
<dbReference type="GO" id="GO:0004674">
    <property type="term" value="F:protein serine/threonine kinase activity"/>
    <property type="evidence" value="ECO:0007669"/>
    <property type="project" value="UniProtKB-KW"/>
</dbReference>
<keyword evidence="4" id="KW-1185">Reference proteome</keyword>
<dbReference type="Pfam" id="PF13581">
    <property type="entry name" value="HATPase_c_2"/>
    <property type="match status" value="1"/>
</dbReference>
<evidence type="ECO:0000313" key="4">
    <source>
        <dbReference type="Proteomes" id="UP000048965"/>
    </source>
</evidence>
<dbReference type="Gene3D" id="3.30.565.10">
    <property type="entry name" value="Histidine kinase-like ATPase, C-terminal domain"/>
    <property type="match status" value="1"/>
</dbReference>
<sequence length="146" mass="15448">MGELQALWSIGREVRGVTGTQQTPVNKAADARDRVHELLHAHRPPVDELSSIDALLVTSELVTNAQRHGGGVAGFSARIAGGLLEVTVTDRSTRHPATAIGREKYGVGGYGWPMIQKLTSCVVIVPTGDGKAITVTVPLRFDGVAD</sequence>
<gene>
    <name evidence="3" type="ORF">TPA0598_08_04670</name>
</gene>
<organism evidence="3 4">
    <name type="scientific">Streptomyces lydicamycinicus</name>
    <dbReference type="NCBI Taxonomy" id="1546107"/>
    <lineage>
        <taxon>Bacteria</taxon>
        <taxon>Bacillati</taxon>
        <taxon>Actinomycetota</taxon>
        <taxon>Actinomycetes</taxon>
        <taxon>Kitasatosporales</taxon>
        <taxon>Streptomycetaceae</taxon>
        <taxon>Streptomyces</taxon>
    </lineage>
</organism>
<proteinExistence type="predicted"/>
<reference evidence="3 4" key="2">
    <citation type="journal article" date="2015" name="Stand. Genomic Sci.">
        <title>Draft genome sequence of marine-derived Streptomyces sp. TP-A0598, a producer of anti-MRSA antibiotic lydicamycins.</title>
        <authorList>
            <person name="Komaki H."/>
            <person name="Ichikawa N."/>
            <person name="Hosoyama A."/>
            <person name="Fujita N."/>
            <person name="Igarashi Y."/>
        </authorList>
    </citation>
    <scope>NUCLEOTIDE SEQUENCE [LARGE SCALE GENOMIC DNA]</scope>
    <source>
        <strain evidence="3 4">NBRC 110027</strain>
    </source>
</reference>
<keyword evidence="1" id="KW-0808">Transferase</keyword>
<dbReference type="SUPFAM" id="SSF55874">
    <property type="entry name" value="ATPase domain of HSP90 chaperone/DNA topoisomerase II/histidine kinase"/>
    <property type="match status" value="1"/>
</dbReference>
<dbReference type="InterPro" id="IPR003594">
    <property type="entry name" value="HATPase_dom"/>
</dbReference>
<name>A0A0P4REK0_9ACTN</name>
<dbReference type="CDD" id="cd16936">
    <property type="entry name" value="HATPase_RsbW-like"/>
    <property type="match status" value="1"/>
</dbReference>
<dbReference type="EMBL" id="BBNO01000008">
    <property type="protein sequence ID" value="GAO11556.1"/>
    <property type="molecule type" value="Genomic_DNA"/>
</dbReference>
<evidence type="ECO:0000313" key="3">
    <source>
        <dbReference type="EMBL" id="GAO11556.1"/>
    </source>
</evidence>
<evidence type="ECO:0000259" key="2">
    <source>
        <dbReference type="Pfam" id="PF13581"/>
    </source>
</evidence>
<dbReference type="AlphaFoldDB" id="A0A0P4REK0"/>
<dbReference type="PANTHER" id="PTHR35526">
    <property type="entry name" value="ANTI-SIGMA-F FACTOR RSBW-RELATED"/>
    <property type="match status" value="1"/>
</dbReference>
<keyword evidence="1" id="KW-0418">Kinase</keyword>
<comment type="caution">
    <text evidence="3">The sequence shown here is derived from an EMBL/GenBank/DDBJ whole genome shotgun (WGS) entry which is preliminary data.</text>
</comment>
<protein>
    <recommendedName>
        <fullName evidence="2">Histidine kinase/HSP90-like ATPase domain-containing protein</fullName>
    </recommendedName>
</protein>
<feature type="domain" description="Histidine kinase/HSP90-like ATPase" evidence="2">
    <location>
        <begin position="28"/>
        <end position="136"/>
    </location>
</feature>
<accession>A0A0P4REK0</accession>
<reference evidence="4" key="1">
    <citation type="submission" date="2014-09" db="EMBL/GenBank/DDBJ databases">
        <title>Whole genome shotgun sequence of Streptomyces sp. NBRC 110027.</title>
        <authorList>
            <person name="Komaki H."/>
            <person name="Ichikawa N."/>
            <person name="Katano-Makiyama Y."/>
            <person name="Hosoyama A."/>
            <person name="Hashimoto M."/>
            <person name="Uohara A."/>
            <person name="Kitahashi Y."/>
            <person name="Ohji S."/>
            <person name="Kimura A."/>
            <person name="Yamazoe A."/>
            <person name="Igarashi Y."/>
            <person name="Fujita N."/>
        </authorList>
    </citation>
    <scope>NUCLEOTIDE SEQUENCE [LARGE SCALE GENOMIC DNA]</scope>
    <source>
        <strain evidence="4">NBRC 110027</strain>
    </source>
</reference>